<evidence type="ECO:0000256" key="1">
    <source>
        <dbReference type="SAM" id="MobiDB-lite"/>
    </source>
</evidence>
<dbReference type="AlphaFoldDB" id="A8NYY4"/>
<evidence type="ECO:0000313" key="2">
    <source>
        <dbReference type="EMBL" id="EAU84474.2"/>
    </source>
</evidence>
<proteinExistence type="predicted"/>
<comment type="caution">
    <text evidence="2">The sequence shown here is derived from an EMBL/GenBank/DDBJ whole genome shotgun (WGS) entry which is preliminary data.</text>
</comment>
<sequence>MANGTSVNLHNLNLGRAGNQPPLPPPPTPPCGTKRIWYWPAPTATAAATPTACGGAVPPKVDEAFRLGNYVPYTSLTKAARHKALFEKSNALKLDTVNGSLVVDDTLDRGKERFISLQDWSVAAGVAEERTRMAFLGQGGVSGQAPHGCWGTRGRLSRSTTSVSGSYGPGFDLLLTLSTPVSQPMIFLRRGVASKRLILSLPPGCVAAASDVSAAYRITPVRPDQQNCLCVFWDGYVYVDRASRLVLA</sequence>
<dbReference type="STRING" id="240176.A8NYY4"/>
<dbReference type="OrthoDB" id="2987636at2759"/>
<dbReference type="Proteomes" id="UP000001861">
    <property type="component" value="Unassembled WGS sequence"/>
</dbReference>
<reference evidence="2 3" key="1">
    <citation type="journal article" date="2010" name="Proc. Natl. Acad. Sci. U.S.A.">
        <title>Insights into evolution of multicellular fungi from the assembled chromosomes of the mushroom Coprinopsis cinerea (Coprinus cinereus).</title>
        <authorList>
            <person name="Stajich J.E."/>
            <person name="Wilke S.K."/>
            <person name="Ahren D."/>
            <person name="Au C.H."/>
            <person name="Birren B.W."/>
            <person name="Borodovsky M."/>
            <person name="Burns C."/>
            <person name="Canback B."/>
            <person name="Casselton L.A."/>
            <person name="Cheng C.K."/>
            <person name="Deng J."/>
            <person name="Dietrich F.S."/>
            <person name="Fargo D.C."/>
            <person name="Farman M.L."/>
            <person name="Gathman A.C."/>
            <person name="Goldberg J."/>
            <person name="Guigo R."/>
            <person name="Hoegger P.J."/>
            <person name="Hooker J.B."/>
            <person name="Huggins A."/>
            <person name="James T.Y."/>
            <person name="Kamada T."/>
            <person name="Kilaru S."/>
            <person name="Kodira C."/>
            <person name="Kues U."/>
            <person name="Kupfer D."/>
            <person name="Kwan H.S."/>
            <person name="Lomsadze A."/>
            <person name="Li W."/>
            <person name="Lilly W.W."/>
            <person name="Ma L.J."/>
            <person name="Mackey A.J."/>
            <person name="Manning G."/>
            <person name="Martin F."/>
            <person name="Muraguchi H."/>
            <person name="Natvig D.O."/>
            <person name="Palmerini H."/>
            <person name="Ramesh M.A."/>
            <person name="Rehmeyer C.J."/>
            <person name="Roe B.A."/>
            <person name="Shenoy N."/>
            <person name="Stanke M."/>
            <person name="Ter-Hovhannisyan V."/>
            <person name="Tunlid A."/>
            <person name="Velagapudi R."/>
            <person name="Vision T.J."/>
            <person name="Zeng Q."/>
            <person name="Zolan M.E."/>
            <person name="Pukkila P.J."/>
        </authorList>
    </citation>
    <scope>NUCLEOTIDE SEQUENCE [LARGE SCALE GENOMIC DNA]</scope>
    <source>
        <strain evidence="3">Okayama-7 / 130 / ATCC MYA-4618 / FGSC 9003</strain>
    </source>
</reference>
<organism evidence="2 3">
    <name type="scientific">Coprinopsis cinerea (strain Okayama-7 / 130 / ATCC MYA-4618 / FGSC 9003)</name>
    <name type="common">Inky cap fungus</name>
    <name type="synonym">Hormographiella aspergillata</name>
    <dbReference type="NCBI Taxonomy" id="240176"/>
    <lineage>
        <taxon>Eukaryota</taxon>
        <taxon>Fungi</taxon>
        <taxon>Dikarya</taxon>
        <taxon>Basidiomycota</taxon>
        <taxon>Agaricomycotina</taxon>
        <taxon>Agaricomycetes</taxon>
        <taxon>Agaricomycetidae</taxon>
        <taxon>Agaricales</taxon>
        <taxon>Agaricineae</taxon>
        <taxon>Psathyrellaceae</taxon>
        <taxon>Coprinopsis</taxon>
    </lineage>
</organism>
<evidence type="ECO:0000313" key="3">
    <source>
        <dbReference type="Proteomes" id="UP000001861"/>
    </source>
</evidence>
<keyword evidence="3" id="KW-1185">Reference proteome</keyword>
<name>A8NYY4_COPC7</name>
<dbReference type="GeneID" id="6014115"/>
<feature type="region of interest" description="Disordered" evidence="1">
    <location>
        <begin position="1"/>
        <end position="31"/>
    </location>
</feature>
<gene>
    <name evidence="2" type="ORF">CC1G_01470</name>
</gene>
<accession>A8NYY4</accession>
<protein>
    <submittedName>
        <fullName evidence="2">Uncharacterized protein</fullName>
    </submittedName>
</protein>
<dbReference type="RefSeq" id="XP_001837558.2">
    <property type="nucleotide sequence ID" value="XM_001837506.2"/>
</dbReference>
<dbReference type="EMBL" id="AACS02000005">
    <property type="protein sequence ID" value="EAU84474.2"/>
    <property type="molecule type" value="Genomic_DNA"/>
</dbReference>
<feature type="compositionally biased region" description="Polar residues" evidence="1">
    <location>
        <begin position="1"/>
        <end position="11"/>
    </location>
</feature>
<dbReference type="HOGENOM" id="CLU_1120135_0_0_1"/>
<dbReference type="InParanoid" id="A8NYY4"/>
<dbReference type="KEGG" id="cci:CC1G_01470"/>
<dbReference type="VEuPathDB" id="FungiDB:CC1G_01470"/>
<feature type="compositionally biased region" description="Pro residues" evidence="1">
    <location>
        <begin position="21"/>
        <end position="30"/>
    </location>
</feature>